<dbReference type="RefSeq" id="WP_048179675.1">
    <property type="nucleotide sequence ID" value="NZ_CP009508.1"/>
</dbReference>
<reference evidence="1 2" key="1">
    <citation type="submission" date="2014-07" db="EMBL/GenBank/DDBJ databases">
        <title>Methanogenic archaea and the global carbon cycle.</title>
        <authorList>
            <person name="Henriksen J.R."/>
            <person name="Luke J."/>
            <person name="Reinhart S."/>
            <person name="Benedict M.N."/>
            <person name="Youngblut N.D."/>
            <person name="Metcalf M.E."/>
            <person name="Whitaker R.J."/>
            <person name="Metcalf W.W."/>
        </authorList>
    </citation>
    <scope>NUCLEOTIDE SEQUENCE [LARGE SCALE GENOMIC DNA]</scope>
    <source>
        <strain evidence="1 2">C2J</strain>
    </source>
</reference>
<dbReference type="Proteomes" id="UP000033123">
    <property type="component" value="Chromosome"/>
</dbReference>
<protein>
    <submittedName>
        <fullName evidence="1">Uncharacterized protein</fullName>
    </submittedName>
</protein>
<evidence type="ECO:0000313" key="2">
    <source>
        <dbReference type="Proteomes" id="UP000033123"/>
    </source>
</evidence>
<evidence type="ECO:0000313" key="1">
    <source>
        <dbReference type="EMBL" id="AKB35166.1"/>
    </source>
</evidence>
<dbReference type="GeneID" id="24870130"/>
<dbReference type="AlphaFoldDB" id="A0A0E3LCA2"/>
<dbReference type="KEGG" id="msj:MSSAC_0576"/>
<name>A0A0E3LCA2_9EURY</name>
<organism evidence="1 2">
    <name type="scientific">Methanosarcina siciliae C2J</name>
    <dbReference type="NCBI Taxonomy" id="1434118"/>
    <lineage>
        <taxon>Archaea</taxon>
        <taxon>Methanobacteriati</taxon>
        <taxon>Methanobacteriota</taxon>
        <taxon>Stenosarchaea group</taxon>
        <taxon>Methanomicrobia</taxon>
        <taxon>Methanosarcinales</taxon>
        <taxon>Methanosarcinaceae</taxon>
        <taxon>Methanosarcina</taxon>
    </lineage>
</organism>
<dbReference type="STRING" id="1434118.MSSAC_0576"/>
<dbReference type="EMBL" id="CP009508">
    <property type="protein sequence ID" value="AKB35166.1"/>
    <property type="molecule type" value="Genomic_DNA"/>
</dbReference>
<proteinExistence type="predicted"/>
<dbReference type="PATRIC" id="fig|1434118.4.peg.745"/>
<sequence>MFWSKDYIVERLSKIPRTLEDISIEIFEGVPPASDLVYKADLSKEHCTEASSGCRNPQARISVEQVSMEKEVMYPYMDGSVLDEFSIHSTQHQFMLPYEILDYNIKKEYRIFQPDELKARFPVVYKQLMEVKQESGAEKQEIESADCYRLEDESFLQYIKTPKIIITNNYRPHASYDVSGKYVFSGGIGVVLGDPTLYHYVTAVLNSSIARALPEIWSREKMQGNNRLNSKMIKRFPIEFPKKQITETLISTLCRYLIYLNRQKQAAKDYSIPYCQNLIDFYRRIADLLILDTYITADLDPKLLEVLAENITASGEEFEYSDDINLLIGLQAIKTNILDSADFRKCRFNNEFTNVLATLKNNGIW</sequence>
<gene>
    <name evidence="1" type="ORF">MSSAC_0576</name>
</gene>
<dbReference type="HOGENOM" id="CLU_759934_0_0_2"/>
<accession>A0A0E3LCA2</accession>